<evidence type="ECO:0000256" key="2">
    <source>
        <dbReference type="SAM" id="MobiDB-lite"/>
    </source>
</evidence>
<dbReference type="PANTHER" id="PTHR22901:SF0">
    <property type="entry name" value="SIALATE O-ACETYLESTERASE"/>
    <property type="match status" value="1"/>
</dbReference>
<dbReference type="EMBL" id="JGZT01000007">
    <property type="protein sequence ID" value="KFJ01994.1"/>
    <property type="molecule type" value="Genomic_DNA"/>
</dbReference>
<protein>
    <submittedName>
        <fullName evidence="4">Sialic acidspecific 9-O-acetylesterase</fullName>
        <ecNumber evidence="4">3.1.1.53</ecNumber>
    </submittedName>
</protein>
<organism evidence="4 5">
    <name type="scientific">Bifidobacterium thermacidophilum subsp. thermacidophilum</name>
    <dbReference type="NCBI Taxonomy" id="79262"/>
    <lineage>
        <taxon>Bacteria</taxon>
        <taxon>Bacillati</taxon>
        <taxon>Actinomycetota</taxon>
        <taxon>Actinomycetes</taxon>
        <taxon>Bifidobacteriales</taxon>
        <taxon>Bifidobacteriaceae</taxon>
        <taxon>Bifidobacterium</taxon>
    </lineage>
</organism>
<gene>
    <name evidence="4" type="ORF">THER5_0167</name>
</gene>
<dbReference type="Pfam" id="PF03629">
    <property type="entry name" value="SASA"/>
    <property type="match status" value="1"/>
</dbReference>
<dbReference type="GO" id="GO:0005975">
    <property type="term" value="P:carbohydrate metabolic process"/>
    <property type="evidence" value="ECO:0007669"/>
    <property type="project" value="TreeGrafter"/>
</dbReference>
<name>A0A087E2J3_9BIFI</name>
<dbReference type="GO" id="GO:0001681">
    <property type="term" value="F:sialate O-acetylesterase activity"/>
    <property type="evidence" value="ECO:0007669"/>
    <property type="project" value="UniProtKB-EC"/>
</dbReference>
<dbReference type="Gene3D" id="3.40.50.1110">
    <property type="entry name" value="SGNH hydrolase"/>
    <property type="match status" value="1"/>
</dbReference>
<dbReference type="InterPro" id="IPR036514">
    <property type="entry name" value="SGNH_hydro_sf"/>
</dbReference>
<evidence type="ECO:0000313" key="4">
    <source>
        <dbReference type="EMBL" id="KFJ01994.1"/>
    </source>
</evidence>
<dbReference type="InterPro" id="IPR005181">
    <property type="entry name" value="SASA"/>
</dbReference>
<dbReference type="EC" id="3.1.1.53" evidence="4"/>
<accession>A0A087E2J3</accession>
<evidence type="ECO:0000313" key="5">
    <source>
        <dbReference type="Proteomes" id="UP000029003"/>
    </source>
</evidence>
<comment type="caution">
    <text evidence="4">The sequence shown here is derived from an EMBL/GenBank/DDBJ whole genome shotgun (WGS) entry which is preliminary data.</text>
</comment>
<dbReference type="PANTHER" id="PTHR22901">
    <property type="entry name" value="SIALATE O-ACETYLESTERASE"/>
    <property type="match status" value="1"/>
</dbReference>
<proteinExistence type="predicted"/>
<dbReference type="InterPro" id="IPR039329">
    <property type="entry name" value="SIAE"/>
</dbReference>
<reference evidence="4 5" key="1">
    <citation type="submission" date="2014-03" db="EMBL/GenBank/DDBJ databases">
        <title>Genomics of Bifidobacteria.</title>
        <authorList>
            <person name="Ventura M."/>
            <person name="Milani C."/>
            <person name="Lugli G.A."/>
        </authorList>
    </citation>
    <scope>NUCLEOTIDE SEQUENCE [LARGE SCALE GENOMIC DNA]</scope>
    <source>
        <strain evidence="4 5">LMG 21395</strain>
    </source>
</reference>
<evidence type="ECO:0000256" key="1">
    <source>
        <dbReference type="ARBA" id="ARBA00022801"/>
    </source>
</evidence>
<sequence length="605" mass="65636">MTGPAPGSDAGRAADNRSIGKPQGTADFNVAAIFSHHMVMQRHRPIPVFGHGKPGTRIHARLFEAASAASGGPKTFAEVDGTIRPDGSWRITLPPQEAGGPFTLELTASNGIQLVFHDVMIGEVWLASGQSNMEFELHSTREAAQAIAQSADPLLRFYNTPKSGDVGDELFDAERRSTWQACAPDTTGTMSAIAYYFAAKLRRQFGDTVPIGIIDCYIGGTSITCWMDEATVESGDAGRPYWQRYQQALAGHTEQDFHDMTLAWKTRFDHWNAQIEAARAANPNVSWDELNANYGECPWPPPVTPHSQYRPTGAFTAMVARVAPYAVRGVLWYQGEEDAPHSASYATLLRQMIDLWRQMWRIGGNTVHGVSGYAAHCAELPFIIIQLPQWIDRATAEAHADPLDWPVIRETQWDAARDIPDVTTVCTIDCGEYDNIHPYDKRTVGERTAAMALHTMYGHRDIAAWGPEPVEILLESGPSHAAPGDGAVDGAAVLVRYRHADGLRFDGTVPGTGNTGGLDALSRIAGQSGFELAGEDGVFHDAAADIVYGSKAGGDNRGSGAIRVSCPEISRPTAIRYAWRSWGPAPVHNADGLPAIPFRSDVPQS</sequence>
<dbReference type="SUPFAM" id="SSF52266">
    <property type="entry name" value="SGNH hydrolase"/>
    <property type="match status" value="1"/>
</dbReference>
<dbReference type="Proteomes" id="UP000029003">
    <property type="component" value="Unassembled WGS sequence"/>
</dbReference>
<evidence type="ECO:0000259" key="3">
    <source>
        <dbReference type="Pfam" id="PF03629"/>
    </source>
</evidence>
<dbReference type="AlphaFoldDB" id="A0A087E2J3"/>
<feature type="region of interest" description="Disordered" evidence="2">
    <location>
        <begin position="1"/>
        <end position="22"/>
    </location>
</feature>
<keyword evidence="1 4" id="KW-0378">Hydrolase</keyword>
<feature type="domain" description="Sialate O-acetylesterase" evidence="3">
    <location>
        <begin position="315"/>
        <end position="447"/>
    </location>
</feature>